<evidence type="ECO:0000256" key="1">
    <source>
        <dbReference type="SAM" id="Phobius"/>
    </source>
</evidence>
<dbReference type="EMBL" id="MFNF01000038">
    <property type="protein sequence ID" value="OGH01190.1"/>
    <property type="molecule type" value="Genomic_DNA"/>
</dbReference>
<evidence type="ECO:0000313" key="4">
    <source>
        <dbReference type="Proteomes" id="UP000177583"/>
    </source>
</evidence>
<feature type="chain" id="PRO_5009524819" evidence="2">
    <location>
        <begin position="20"/>
        <end position="69"/>
    </location>
</feature>
<accession>A0A1F6GT61</accession>
<dbReference type="Proteomes" id="UP000177583">
    <property type="component" value="Unassembled WGS sequence"/>
</dbReference>
<keyword evidence="1" id="KW-0472">Membrane</keyword>
<feature type="signal peptide" evidence="2">
    <location>
        <begin position="1"/>
        <end position="19"/>
    </location>
</feature>
<gene>
    <name evidence="3" type="ORF">A2557_01595</name>
</gene>
<proteinExistence type="predicted"/>
<evidence type="ECO:0000313" key="3">
    <source>
        <dbReference type="EMBL" id="OGH01190.1"/>
    </source>
</evidence>
<evidence type="ECO:0000256" key="2">
    <source>
        <dbReference type="SAM" id="SignalP"/>
    </source>
</evidence>
<reference evidence="3 4" key="1">
    <citation type="journal article" date="2016" name="Nat. Commun.">
        <title>Thousands of microbial genomes shed light on interconnected biogeochemical processes in an aquifer system.</title>
        <authorList>
            <person name="Anantharaman K."/>
            <person name="Brown C.T."/>
            <person name="Hug L.A."/>
            <person name="Sharon I."/>
            <person name="Castelle C.J."/>
            <person name="Probst A.J."/>
            <person name="Thomas B.C."/>
            <person name="Singh A."/>
            <person name="Wilkins M.J."/>
            <person name="Karaoz U."/>
            <person name="Brodie E.L."/>
            <person name="Williams K.H."/>
            <person name="Hubbard S.S."/>
            <person name="Banfield J.F."/>
        </authorList>
    </citation>
    <scope>NUCLEOTIDE SEQUENCE [LARGE SCALE GENOMIC DNA]</scope>
</reference>
<protein>
    <submittedName>
        <fullName evidence="3">Uncharacterized protein</fullName>
    </submittedName>
</protein>
<comment type="caution">
    <text evidence="3">The sequence shown here is derived from an EMBL/GenBank/DDBJ whole genome shotgun (WGS) entry which is preliminary data.</text>
</comment>
<name>A0A1F6GT61_9PROT</name>
<organism evidence="3 4">
    <name type="scientific">Candidatus Lambdaproteobacteria bacterium RIFOXYD2_FULL_56_26</name>
    <dbReference type="NCBI Taxonomy" id="1817773"/>
    <lineage>
        <taxon>Bacteria</taxon>
        <taxon>Pseudomonadati</taxon>
        <taxon>Pseudomonadota</taxon>
        <taxon>Candidatus Lambdaproteobacteria</taxon>
    </lineage>
</organism>
<feature type="transmembrane region" description="Helical" evidence="1">
    <location>
        <begin position="35"/>
        <end position="56"/>
    </location>
</feature>
<dbReference type="AlphaFoldDB" id="A0A1F6GT61"/>
<keyword evidence="2" id="KW-0732">Signal</keyword>
<keyword evidence="1" id="KW-1133">Transmembrane helix</keyword>
<keyword evidence="1" id="KW-0812">Transmembrane</keyword>
<sequence>MKKFAAGLLALAAPMQVFACSVCFSGREDFLQAFYVTTGLLIILPPSILGTVIYYFRKKSREAQFEQEA</sequence>